<dbReference type="Proteomes" id="UP001177023">
    <property type="component" value="Unassembled WGS sequence"/>
</dbReference>
<gene>
    <name evidence="2" type="ORF">MSPICULIGERA_LOCUS24578</name>
</gene>
<comment type="caution">
    <text evidence="2">The sequence shown here is derived from an EMBL/GenBank/DDBJ whole genome shotgun (WGS) entry which is preliminary data.</text>
</comment>
<proteinExistence type="predicted"/>
<dbReference type="InterPro" id="IPR038885">
    <property type="entry name" value="PLB1"/>
</dbReference>
<keyword evidence="1" id="KW-0472">Membrane</keyword>
<dbReference type="PANTHER" id="PTHR21325">
    <property type="entry name" value="PHOSPHOLIPASE B, PLB1"/>
    <property type="match status" value="1"/>
</dbReference>
<dbReference type="Pfam" id="PF00657">
    <property type="entry name" value="Lipase_GDSL"/>
    <property type="match status" value="1"/>
</dbReference>
<feature type="transmembrane region" description="Helical" evidence="1">
    <location>
        <begin position="406"/>
        <end position="430"/>
    </location>
</feature>
<dbReference type="InterPro" id="IPR001087">
    <property type="entry name" value="GDSL"/>
</dbReference>
<organism evidence="2 3">
    <name type="scientific">Mesorhabditis spiculigera</name>
    <dbReference type="NCBI Taxonomy" id="96644"/>
    <lineage>
        <taxon>Eukaryota</taxon>
        <taxon>Metazoa</taxon>
        <taxon>Ecdysozoa</taxon>
        <taxon>Nematoda</taxon>
        <taxon>Chromadorea</taxon>
        <taxon>Rhabditida</taxon>
        <taxon>Rhabditina</taxon>
        <taxon>Rhabditomorpha</taxon>
        <taxon>Rhabditoidea</taxon>
        <taxon>Rhabditidae</taxon>
        <taxon>Mesorhabditinae</taxon>
        <taxon>Mesorhabditis</taxon>
    </lineage>
</organism>
<dbReference type="GO" id="GO:0006644">
    <property type="term" value="P:phospholipid metabolic process"/>
    <property type="evidence" value="ECO:0007669"/>
    <property type="project" value="TreeGrafter"/>
</dbReference>
<evidence type="ECO:0000313" key="2">
    <source>
        <dbReference type="EMBL" id="CAJ0586579.1"/>
    </source>
</evidence>
<dbReference type="GO" id="GO:0004620">
    <property type="term" value="F:phospholipase activity"/>
    <property type="evidence" value="ECO:0007669"/>
    <property type="project" value="InterPro"/>
</dbReference>
<dbReference type="SUPFAM" id="SSF52266">
    <property type="entry name" value="SGNH hydrolase"/>
    <property type="match status" value="1"/>
</dbReference>
<reference evidence="2" key="1">
    <citation type="submission" date="2023-06" db="EMBL/GenBank/DDBJ databases">
        <authorList>
            <person name="Delattre M."/>
        </authorList>
    </citation>
    <scope>NUCLEOTIDE SEQUENCE</scope>
    <source>
        <strain evidence="2">AF72</strain>
    </source>
</reference>
<dbReference type="EMBL" id="CATQJA010002709">
    <property type="protein sequence ID" value="CAJ0586579.1"/>
    <property type="molecule type" value="Genomic_DNA"/>
</dbReference>
<sequence length="446" mass="49661">MQIRGPVTLQENDKYLYGNERQPETTTLLDSDDDGIPDFDEGLYTNVVASEVGGWFSNRSSFSCPRVKPDLHTGDTVATLSPEDIEIVAAMGGSLAAGQGLWDPWFIEFRGASFAIGGDSNFDGLVTIPNILLQFNDRLQGVSHGMGTVDQLPHYQFNMAESKATTRDMPQQAKELVSRLQGQMPYKVLAKRWVLLIMQVGTEEMCSCQAPSSSDLRHAIGILRKGIPRCLVVVVGPIHVASSYSQNVNILRGESCQCLQDVTKSEYVQLTRDWHDMLHAVEAREINNLHYPTFGVYAMTQLDIHSRDPQSLIVPGHPLLNRKGHSYAAKYVWNRLMAGPKFDTDKLVFSEDSYFCPSVGCPYFRTPLNFNSCTIQTEFEYQQYLANTPSPSTPRPTRVETMQRNLGTIIVSVTALSICSVSILGTIFYCHGLRATKGRFENVQGV</sequence>
<feature type="non-terminal residue" evidence="2">
    <location>
        <position position="1"/>
    </location>
</feature>
<keyword evidence="1" id="KW-0812">Transmembrane</keyword>
<name>A0AA36GAQ2_9BILA</name>
<keyword evidence="1" id="KW-1133">Transmembrane helix</keyword>
<accession>A0AA36GAQ2</accession>
<dbReference type="PANTHER" id="PTHR21325:SF23">
    <property type="entry name" value="LIPASE_GDSL DOMAIN-CONTAINING PROTEIN"/>
    <property type="match status" value="1"/>
</dbReference>
<protein>
    <submittedName>
        <fullName evidence="2">Uncharacterized protein</fullName>
    </submittedName>
</protein>
<evidence type="ECO:0000256" key="1">
    <source>
        <dbReference type="SAM" id="Phobius"/>
    </source>
</evidence>
<keyword evidence="3" id="KW-1185">Reference proteome</keyword>
<evidence type="ECO:0000313" key="3">
    <source>
        <dbReference type="Proteomes" id="UP001177023"/>
    </source>
</evidence>
<dbReference type="AlphaFoldDB" id="A0AA36GAQ2"/>